<keyword evidence="6" id="KW-0503">Monooxygenase</keyword>
<dbReference type="PRINTS" id="PR00463">
    <property type="entry name" value="EP450I"/>
</dbReference>
<sequence>MGSNFLFAVVPGNSWQHYTQLALLAPAALLVLYIFYNELVRFQLRVRKLPGPWGFPLVGSLPSLSGTITSDELRKWAGKYGDVFQVQLGNSTVVVVNTTAAAEALFIRQREATNSRPIFYVLHKKVQRNGPVTSIGTSPWDDSCKRRRKVAASALNRVSVESYLPILNKESRAWLLDILRGCDGGKTALDVMFPARKFAINVSLTVSYGTRVEDIKEFSTNDVLKEIIYVEEEISRLRETSSNYDNYIPLLRPLNSIASALGLKDGSHLASVGKRRHAYHAKLQERLREEIASGTDQPCIQGNVLRDPDSKGLSEGELLSISLSMMAGADTSKRTLMWACLLLAHRPDLQERAYKAIQETDPTLLTNPDVAHSRVEYIEALIKEIGRYFIVLRLALPKATHKEVLWNEAVIPAGTMVFLNSWACSRDPAVFPDPDTFAPERWLEGESQSHQHQYAFGIGGRMCVASQLASKVLYTVFLHLFAHFKLLPADGDLGSDAADPLKGLLENENSRVTPRVRHVRFVPRDVDTTRRMLAEKP</sequence>
<dbReference type="InterPro" id="IPR017972">
    <property type="entry name" value="Cyt_P450_CS"/>
</dbReference>
<dbReference type="KEGG" id="trg:TRUGW13939_07309"/>
<dbReference type="PROSITE" id="PS00086">
    <property type="entry name" value="CYTOCHROME_P450"/>
    <property type="match status" value="1"/>
</dbReference>
<evidence type="ECO:0000256" key="1">
    <source>
        <dbReference type="ARBA" id="ARBA00010617"/>
    </source>
</evidence>
<dbReference type="PANTHER" id="PTHR46300:SF9">
    <property type="entry name" value="P450, PUTATIVE-RELATED"/>
    <property type="match status" value="1"/>
</dbReference>
<evidence type="ECO:0000256" key="2">
    <source>
        <dbReference type="ARBA" id="ARBA00022723"/>
    </source>
</evidence>
<dbReference type="Proteomes" id="UP000509510">
    <property type="component" value="Chromosome IV"/>
</dbReference>
<evidence type="ECO:0000256" key="5">
    <source>
        <dbReference type="PIRSR" id="PIRSR602401-1"/>
    </source>
</evidence>
<feature type="binding site" description="axial binding residue" evidence="5">
    <location>
        <position position="463"/>
    </location>
    <ligand>
        <name>heme</name>
        <dbReference type="ChEBI" id="CHEBI:30413"/>
    </ligand>
    <ligandPart>
        <name>Fe</name>
        <dbReference type="ChEBI" id="CHEBI:18248"/>
    </ligandPart>
</feature>
<dbReference type="InterPro" id="IPR001128">
    <property type="entry name" value="Cyt_P450"/>
</dbReference>
<reference evidence="9" key="1">
    <citation type="submission" date="2020-06" db="EMBL/GenBank/DDBJ databases">
        <title>A chromosome-scale genome assembly of Talaromyces rugulosus W13939.</title>
        <authorList>
            <person name="Wang B."/>
            <person name="Guo L."/>
            <person name="Ye K."/>
            <person name="Wang L."/>
        </authorList>
    </citation>
    <scope>NUCLEOTIDE SEQUENCE [LARGE SCALE GENOMIC DNA]</scope>
    <source>
        <strain evidence="9">W13939</strain>
    </source>
</reference>
<evidence type="ECO:0000256" key="3">
    <source>
        <dbReference type="ARBA" id="ARBA00023002"/>
    </source>
</evidence>
<dbReference type="GO" id="GO:0016705">
    <property type="term" value="F:oxidoreductase activity, acting on paired donors, with incorporation or reduction of molecular oxygen"/>
    <property type="evidence" value="ECO:0007669"/>
    <property type="project" value="InterPro"/>
</dbReference>
<keyword evidence="4 5" id="KW-0408">Iron</keyword>
<evidence type="ECO:0000313" key="8">
    <source>
        <dbReference type="EMBL" id="QKX60166.1"/>
    </source>
</evidence>
<dbReference type="OrthoDB" id="1055148at2759"/>
<comment type="cofactor">
    <cofactor evidence="5">
        <name>heme</name>
        <dbReference type="ChEBI" id="CHEBI:30413"/>
    </cofactor>
</comment>
<evidence type="ECO:0000256" key="6">
    <source>
        <dbReference type="RuleBase" id="RU000461"/>
    </source>
</evidence>
<name>A0A7H8R252_TALRU</name>
<dbReference type="InterPro" id="IPR050364">
    <property type="entry name" value="Cytochrome_P450_fung"/>
</dbReference>
<dbReference type="PRINTS" id="PR00385">
    <property type="entry name" value="P450"/>
</dbReference>
<dbReference type="InterPro" id="IPR002401">
    <property type="entry name" value="Cyt_P450_E_grp-I"/>
</dbReference>
<dbReference type="RefSeq" id="XP_035346343.1">
    <property type="nucleotide sequence ID" value="XM_035490450.1"/>
</dbReference>
<evidence type="ECO:0008006" key="10">
    <source>
        <dbReference type="Google" id="ProtNLM"/>
    </source>
</evidence>
<proteinExistence type="inferred from homology"/>
<dbReference type="GO" id="GO:0004497">
    <property type="term" value="F:monooxygenase activity"/>
    <property type="evidence" value="ECO:0007669"/>
    <property type="project" value="UniProtKB-KW"/>
</dbReference>
<comment type="similarity">
    <text evidence="1 6">Belongs to the cytochrome P450 family.</text>
</comment>
<dbReference type="GeneID" id="55994802"/>
<dbReference type="EMBL" id="CP055901">
    <property type="protein sequence ID" value="QKX60166.1"/>
    <property type="molecule type" value="Genomic_DNA"/>
</dbReference>
<dbReference type="Gene3D" id="1.10.630.10">
    <property type="entry name" value="Cytochrome P450"/>
    <property type="match status" value="1"/>
</dbReference>
<evidence type="ECO:0000256" key="4">
    <source>
        <dbReference type="ARBA" id="ARBA00023004"/>
    </source>
</evidence>
<evidence type="ECO:0000256" key="7">
    <source>
        <dbReference type="SAM" id="Phobius"/>
    </source>
</evidence>
<protein>
    <recommendedName>
        <fullName evidence="10">3-hydroxyphenylacetate 6-hydroxylase</fullName>
    </recommendedName>
</protein>
<dbReference type="GO" id="GO:0020037">
    <property type="term" value="F:heme binding"/>
    <property type="evidence" value="ECO:0007669"/>
    <property type="project" value="InterPro"/>
</dbReference>
<keyword evidence="7" id="KW-0812">Transmembrane</keyword>
<gene>
    <name evidence="8" type="ORF">TRUGW13939_07309</name>
</gene>
<keyword evidence="2 5" id="KW-0479">Metal-binding</keyword>
<organism evidence="8 9">
    <name type="scientific">Talaromyces rugulosus</name>
    <name type="common">Penicillium rugulosum</name>
    <dbReference type="NCBI Taxonomy" id="121627"/>
    <lineage>
        <taxon>Eukaryota</taxon>
        <taxon>Fungi</taxon>
        <taxon>Dikarya</taxon>
        <taxon>Ascomycota</taxon>
        <taxon>Pezizomycotina</taxon>
        <taxon>Eurotiomycetes</taxon>
        <taxon>Eurotiomycetidae</taxon>
        <taxon>Eurotiales</taxon>
        <taxon>Trichocomaceae</taxon>
        <taxon>Talaromyces</taxon>
        <taxon>Talaromyces sect. Islandici</taxon>
    </lineage>
</organism>
<evidence type="ECO:0000313" key="9">
    <source>
        <dbReference type="Proteomes" id="UP000509510"/>
    </source>
</evidence>
<dbReference type="Pfam" id="PF00067">
    <property type="entry name" value="p450"/>
    <property type="match status" value="1"/>
</dbReference>
<keyword evidence="7" id="KW-1133">Transmembrane helix</keyword>
<dbReference type="PANTHER" id="PTHR46300">
    <property type="entry name" value="P450, PUTATIVE (EUROFUNG)-RELATED-RELATED"/>
    <property type="match status" value="1"/>
</dbReference>
<dbReference type="InterPro" id="IPR036396">
    <property type="entry name" value="Cyt_P450_sf"/>
</dbReference>
<keyword evidence="9" id="KW-1185">Reference proteome</keyword>
<keyword evidence="7" id="KW-0472">Membrane</keyword>
<keyword evidence="5 6" id="KW-0349">Heme</keyword>
<keyword evidence="3 6" id="KW-0560">Oxidoreductase</keyword>
<feature type="transmembrane region" description="Helical" evidence="7">
    <location>
        <begin position="20"/>
        <end position="39"/>
    </location>
</feature>
<dbReference type="GO" id="GO:0005506">
    <property type="term" value="F:iron ion binding"/>
    <property type="evidence" value="ECO:0007669"/>
    <property type="project" value="InterPro"/>
</dbReference>
<accession>A0A7H8R252</accession>
<dbReference type="SUPFAM" id="SSF48264">
    <property type="entry name" value="Cytochrome P450"/>
    <property type="match status" value="1"/>
</dbReference>
<dbReference type="AlphaFoldDB" id="A0A7H8R252"/>